<dbReference type="Pfam" id="PF13276">
    <property type="entry name" value="HTH_21"/>
    <property type="match status" value="1"/>
</dbReference>
<gene>
    <name evidence="2" type="ORF">FRC96_16035</name>
</gene>
<dbReference type="PANTHER" id="PTHR46889">
    <property type="entry name" value="TRANSPOSASE INSF FOR INSERTION SEQUENCE IS3B-RELATED"/>
    <property type="match status" value="1"/>
</dbReference>
<dbReference type="InterPro" id="IPR050900">
    <property type="entry name" value="Transposase_IS3/IS150/IS904"/>
</dbReference>
<feature type="domain" description="Integrase catalytic" evidence="1">
    <location>
        <begin position="122"/>
        <end position="231"/>
    </location>
</feature>
<dbReference type="InterPro" id="IPR001584">
    <property type="entry name" value="Integrase_cat-core"/>
</dbReference>
<dbReference type="NCBIfam" id="NF033516">
    <property type="entry name" value="transpos_IS3"/>
    <property type="match status" value="1"/>
</dbReference>
<dbReference type="PROSITE" id="PS50994">
    <property type="entry name" value="INTEGRASE"/>
    <property type="match status" value="1"/>
</dbReference>
<feature type="non-terminal residue" evidence="2">
    <location>
        <position position="231"/>
    </location>
</feature>
<dbReference type="InterPro" id="IPR012337">
    <property type="entry name" value="RNaseH-like_sf"/>
</dbReference>
<dbReference type="GO" id="GO:0015074">
    <property type="term" value="P:DNA integration"/>
    <property type="evidence" value="ECO:0007669"/>
    <property type="project" value="InterPro"/>
</dbReference>
<dbReference type="SUPFAM" id="SSF53098">
    <property type="entry name" value="Ribonuclease H-like"/>
    <property type="match status" value="1"/>
</dbReference>
<sequence length="231" mass="27112">MRYEFIESHRDEFPVALMCRVLGIPRQSYYDWRNRPPSRRSQENARLLKAIKSTFERSRQTYGSPRIHHTLRANGWRVGRNRVARLMRKNGLRAVQKRRKPWTTDSNHDLKVDKNIVARKFEAQAPNRLWLADITYVDTAEGWLFLAAVLDIYSRKIVGWAMSSKIDRFLCIDALKMAILTRKPSPGLVHHSDQGSQYASEDYQEVLKDHQMNCSMSRRANCWDNAPMESF</sequence>
<dbReference type="RefSeq" id="WP_146975910.1">
    <property type="nucleotide sequence ID" value="NZ_VOSL01000089.1"/>
</dbReference>
<organism evidence="2 3">
    <name type="scientific">Lujinxingia vulgaris</name>
    <dbReference type="NCBI Taxonomy" id="2600176"/>
    <lineage>
        <taxon>Bacteria</taxon>
        <taxon>Deltaproteobacteria</taxon>
        <taxon>Bradymonadales</taxon>
        <taxon>Lujinxingiaceae</taxon>
        <taxon>Lujinxingia</taxon>
    </lineage>
</organism>
<dbReference type="AlphaFoldDB" id="A0A5C6X8J2"/>
<dbReference type="Proteomes" id="UP000321046">
    <property type="component" value="Unassembled WGS sequence"/>
</dbReference>
<name>A0A5C6X8J2_9DELT</name>
<comment type="caution">
    <text evidence="2">The sequence shown here is derived from an EMBL/GenBank/DDBJ whole genome shotgun (WGS) entry which is preliminary data.</text>
</comment>
<dbReference type="InterPro" id="IPR048020">
    <property type="entry name" value="Transpos_IS3"/>
</dbReference>
<protein>
    <submittedName>
        <fullName evidence="2">IS3 family transposase</fullName>
    </submittedName>
</protein>
<reference evidence="2 3" key="1">
    <citation type="submission" date="2019-08" db="EMBL/GenBank/DDBJ databases">
        <title>Bradymonadales sp. TMQ2.</title>
        <authorList>
            <person name="Liang Q."/>
        </authorList>
    </citation>
    <scope>NUCLEOTIDE SEQUENCE [LARGE SCALE GENOMIC DNA]</scope>
    <source>
        <strain evidence="2 3">TMQ2</strain>
    </source>
</reference>
<dbReference type="InterPro" id="IPR025948">
    <property type="entry name" value="HTH-like_dom"/>
</dbReference>
<accession>A0A5C6X8J2</accession>
<dbReference type="OrthoDB" id="9801287at2"/>
<dbReference type="PANTHER" id="PTHR46889:SF4">
    <property type="entry name" value="TRANSPOSASE INSO FOR INSERTION SEQUENCE ELEMENT IS911B-RELATED"/>
    <property type="match status" value="1"/>
</dbReference>
<dbReference type="Pfam" id="PF00665">
    <property type="entry name" value="rve"/>
    <property type="match status" value="1"/>
</dbReference>
<evidence type="ECO:0000259" key="1">
    <source>
        <dbReference type="PROSITE" id="PS50994"/>
    </source>
</evidence>
<proteinExistence type="predicted"/>
<dbReference type="Gene3D" id="3.30.420.10">
    <property type="entry name" value="Ribonuclease H-like superfamily/Ribonuclease H"/>
    <property type="match status" value="1"/>
</dbReference>
<dbReference type="InterPro" id="IPR036397">
    <property type="entry name" value="RNaseH_sf"/>
</dbReference>
<dbReference type="GO" id="GO:0003676">
    <property type="term" value="F:nucleic acid binding"/>
    <property type="evidence" value="ECO:0007669"/>
    <property type="project" value="InterPro"/>
</dbReference>
<dbReference type="EMBL" id="VOSL01000089">
    <property type="protein sequence ID" value="TXD33187.1"/>
    <property type="molecule type" value="Genomic_DNA"/>
</dbReference>
<evidence type="ECO:0000313" key="3">
    <source>
        <dbReference type="Proteomes" id="UP000321046"/>
    </source>
</evidence>
<evidence type="ECO:0000313" key="2">
    <source>
        <dbReference type="EMBL" id="TXD33187.1"/>
    </source>
</evidence>